<dbReference type="Pfam" id="PF00392">
    <property type="entry name" value="GntR"/>
    <property type="match status" value="1"/>
</dbReference>
<name>A0ABW2EZB7_9GAMM</name>
<evidence type="ECO:0000313" key="7">
    <source>
        <dbReference type="EMBL" id="MFC7091296.1"/>
    </source>
</evidence>
<dbReference type="Pfam" id="PF00155">
    <property type="entry name" value="Aminotran_1_2"/>
    <property type="match status" value="1"/>
</dbReference>
<dbReference type="InterPro" id="IPR015421">
    <property type="entry name" value="PyrdxlP-dep_Trfase_major"/>
</dbReference>
<evidence type="ECO:0000313" key="8">
    <source>
        <dbReference type="Proteomes" id="UP001596411"/>
    </source>
</evidence>
<keyword evidence="4" id="KW-0238">DNA-binding</keyword>
<keyword evidence="5" id="KW-0804">Transcription</keyword>
<evidence type="ECO:0000256" key="3">
    <source>
        <dbReference type="ARBA" id="ARBA00023015"/>
    </source>
</evidence>
<dbReference type="GO" id="GO:0008483">
    <property type="term" value="F:transaminase activity"/>
    <property type="evidence" value="ECO:0007669"/>
    <property type="project" value="UniProtKB-KW"/>
</dbReference>
<gene>
    <name evidence="7" type="ORF">ACFQH5_17265</name>
</gene>
<keyword evidence="3" id="KW-0805">Transcription regulation</keyword>
<dbReference type="Gene3D" id="1.10.10.10">
    <property type="entry name" value="Winged helix-like DNA-binding domain superfamily/Winged helix DNA-binding domain"/>
    <property type="match status" value="1"/>
</dbReference>
<keyword evidence="2" id="KW-0663">Pyridoxal phosphate</keyword>
<proteinExistence type="inferred from homology"/>
<dbReference type="InterPro" id="IPR051446">
    <property type="entry name" value="HTH_trans_reg/aminotransferase"/>
</dbReference>
<dbReference type="Gene3D" id="3.90.1150.10">
    <property type="entry name" value="Aspartate Aminotransferase, domain 1"/>
    <property type="match status" value="1"/>
</dbReference>
<dbReference type="Proteomes" id="UP001596411">
    <property type="component" value="Unassembled WGS sequence"/>
</dbReference>
<dbReference type="InterPro" id="IPR036390">
    <property type="entry name" value="WH_DNA-bd_sf"/>
</dbReference>
<evidence type="ECO:0000256" key="1">
    <source>
        <dbReference type="ARBA" id="ARBA00005384"/>
    </source>
</evidence>
<dbReference type="Gene3D" id="3.40.640.10">
    <property type="entry name" value="Type I PLP-dependent aspartate aminotransferase-like (Major domain)"/>
    <property type="match status" value="1"/>
</dbReference>
<evidence type="ECO:0000256" key="5">
    <source>
        <dbReference type="ARBA" id="ARBA00023163"/>
    </source>
</evidence>
<comment type="similarity">
    <text evidence="1">In the C-terminal section; belongs to the class-I pyridoxal-phosphate-dependent aminotransferase family.</text>
</comment>
<dbReference type="InterPro" id="IPR015422">
    <property type="entry name" value="PyrdxlP-dep_Trfase_small"/>
</dbReference>
<dbReference type="InterPro" id="IPR004839">
    <property type="entry name" value="Aminotransferase_I/II_large"/>
</dbReference>
<dbReference type="InterPro" id="IPR015424">
    <property type="entry name" value="PyrdxlP-dep_Trfase"/>
</dbReference>
<keyword evidence="7" id="KW-0808">Transferase</keyword>
<dbReference type="SMART" id="SM00345">
    <property type="entry name" value="HTH_GNTR"/>
    <property type="match status" value="1"/>
</dbReference>
<evidence type="ECO:0000259" key="6">
    <source>
        <dbReference type="PROSITE" id="PS50949"/>
    </source>
</evidence>
<dbReference type="PANTHER" id="PTHR46577:SF2">
    <property type="entry name" value="TRANSCRIPTIONAL REGULATORY PROTEIN"/>
    <property type="match status" value="1"/>
</dbReference>
<feature type="domain" description="HTH gntR-type" evidence="6">
    <location>
        <begin position="11"/>
        <end position="79"/>
    </location>
</feature>
<reference evidence="8" key="1">
    <citation type="journal article" date="2019" name="Int. J. Syst. Evol. Microbiol.">
        <title>The Global Catalogue of Microorganisms (GCM) 10K type strain sequencing project: providing services to taxonomists for standard genome sequencing and annotation.</title>
        <authorList>
            <consortium name="The Broad Institute Genomics Platform"/>
            <consortium name="The Broad Institute Genome Sequencing Center for Infectious Disease"/>
            <person name="Wu L."/>
            <person name="Ma J."/>
        </authorList>
    </citation>
    <scope>NUCLEOTIDE SEQUENCE [LARGE SCALE GENOMIC DNA]</scope>
    <source>
        <strain evidence="8">CGMCC 1.13666</strain>
    </source>
</reference>
<dbReference type="EMBL" id="JBHSZP010000036">
    <property type="protein sequence ID" value="MFC7091296.1"/>
    <property type="molecule type" value="Genomic_DNA"/>
</dbReference>
<protein>
    <submittedName>
        <fullName evidence="7">PLP-dependent aminotransferase family protein</fullName>
    </submittedName>
</protein>
<dbReference type="PROSITE" id="PS50949">
    <property type="entry name" value="HTH_GNTR"/>
    <property type="match status" value="1"/>
</dbReference>
<dbReference type="InterPro" id="IPR000524">
    <property type="entry name" value="Tscrpt_reg_HTH_GntR"/>
</dbReference>
<dbReference type="InterPro" id="IPR036388">
    <property type="entry name" value="WH-like_DNA-bd_sf"/>
</dbReference>
<dbReference type="SUPFAM" id="SSF53383">
    <property type="entry name" value="PLP-dependent transferases"/>
    <property type="match status" value="1"/>
</dbReference>
<keyword evidence="8" id="KW-1185">Reference proteome</keyword>
<dbReference type="PRINTS" id="PR00035">
    <property type="entry name" value="HTHGNTR"/>
</dbReference>
<dbReference type="RefSeq" id="WP_346063922.1">
    <property type="nucleotide sequence ID" value="NZ_BAAADR010000022.1"/>
</dbReference>
<keyword evidence="7" id="KW-0032">Aminotransferase</keyword>
<accession>A0ABW2EZB7</accession>
<dbReference type="PANTHER" id="PTHR46577">
    <property type="entry name" value="HTH-TYPE TRANSCRIPTIONAL REGULATORY PROTEIN GABR"/>
    <property type="match status" value="1"/>
</dbReference>
<evidence type="ECO:0000256" key="2">
    <source>
        <dbReference type="ARBA" id="ARBA00022898"/>
    </source>
</evidence>
<organism evidence="7 8">
    <name type="scientific">Halomonas salifodinae</name>
    <dbReference type="NCBI Taxonomy" id="438745"/>
    <lineage>
        <taxon>Bacteria</taxon>
        <taxon>Pseudomonadati</taxon>
        <taxon>Pseudomonadota</taxon>
        <taxon>Gammaproteobacteria</taxon>
        <taxon>Oceanospirillales</taxon>
        <taxon>Halomonadaceae</taxon>
        <taxon>Halomonas</taxon>
    </lineage>
</organism>
<dbReference type="CDD" id="cd00609">
    <property type="entry name" value="AAT_like"/>
    <property type="match status" value="1"/>
</dbReference>
<comment type="caution">
    <text evidence="7">The sequence shown here is derived from an EMBL/GenBank/DDBJ whole genome shotgun (WGS) entry which is preliminary data.</text>
</comment>
<dbReference type="SUPFAM" id="SSF46785">
    <property type="entry name" value="Winged helix' DNA-binding domain"/>
    <property type="match status" value="1"/>
</dbReference>
<dbReference type="CDD" id="cd07377">
    <property type="entry name" value="WHTH_GntR"/>
    <property type="match status" value="1"/>
</dbReference>
<evidence type="ECO:0000256" key="4">
    <source>
        <dbReference type="ARBA" id="ARBA00023125"/>
    </source>
</evidence>
<sequence>MKLCLDRHSNTPIVQQLVDGIRDWIERHGIAGGQRLPSIRRLSAAHGISRNTVIEAYEQLVAHGWIRSKPGSGFFVAAGAPRGLSKAGVKTADLEDVTGEMWKLFRADKGDLKLGCGWLPGHWRESDDLTQAIRQVARQGDASLFDYGTPMGTPELRSLLQERLRRLGLEAPAQQILLTAGGSHALDLIVRLMLEPGDVVFVESPGYYNLFGLLRLQRITVIGIPRLAGGPDTEHLEALLRRYRPKLFFTNSVFHNPTGTTLIPTVAHRVLQLAERHGFRIVEDDIYADFQHDPTIRLAALDGLERVIYLGSFSKSLSCSLRVGFIAAAPALVKRLVDVKMLTSISASRFSEQVVATMLQNGSFRKLTERLRIKLGDQMAATRQLLGEAGWEVFAEPAGGMFLWARHPRIESSTRLVQGAQRAGISLSPGHAFHPQGTDSPWIRLNVAYARDPRATRFLGNPLD</sequence>